<dbReference type="EMBL" id="VJVV01000001">
    <property type="protein sequence ID" value="TRO84086.1"/>
    <property type="molecule type" value="Genomic_DNA"/>
</dbReference>
<evidence type="ECO:0000256" key="3">
    <source>
        <dbReference type="ARBA" id="ARBA00023134"/>
    </source>
</evidence>
<dbReference type="AlphaFoldDB" id="A0A550JLJ2"/>
<keyword evidence="2 4" id="KW-0067">ATP-binding</keyword>
<organism evidence="7 8">
    <name type="scientific">Trichloromonas acetexigens</name>
    <dbReference type="NCBI Taxonomy" id="38815"/>
    <lineage>
        <taxon>Bacteria</taxon>
        <taxon>Pseudomonadati</taxon>
        <taxon>Thermodesulfobacteriota</taxon>
        <taxon>Desulfuromonadia</taxon>
        <taxon>Desulfuromonadales</taxon>
        <taxon>Trichloromonadaceae</taxon>
        <taxon>Trichloromonas</taxon>
    </lineage>
</organism>
<keyword evidence="3 4" id="KW-0342">GTP-binding</keyword>
<dbReference type="InterPro" id="IPR027417">
    <property type="entry name" value="P-loop_NTPase"/>
</dbReference>
<dbReference type="OrthoDB" id="9784461at2"/>
<dbReference type="PANTHER" id="PTHR30448:SF0">
    <property type="entry name" value="RNASE ADAPTER PROTEIN RAPZ"/>
    <property type="match status" value="1"/>
</dbReference>
<proteinExistence type="inferred from homology"/>
<evidence type="ECO:0000256" key="1">
    <source>
        <dbReference type="ARBA" id="ARBA00022741"/>
    </source>
</evidence>
<evidence type="ECO:0000259" key="6">
    <source>
        <dbReference type="Pfam" id="PF22740"/>
    </source>
</evidence>
<evidence type="ECO:0000313" key="7">
    <source>
        <dbReference type="EMBL" id="TRO84086.1"/>
    </source>
</evidence>
<dbReference type="InterPro" id="IPR053930">
    <property type="entry name" value="RapZ-like_N"/>
</dbReference>
<dbReference type="Pfam" id="PF03668">
    <property type="entry name" value="RapZ-like_N"/>
    <property type="match status" value="1"/>
</dbReference>
<keyword evidence="1 4" id="KW-0547">Nucleotide-binding</keyword>
<dbReference type="InterPro" id="IPR053931">
    <property type="entry name" value="RapZ_C"/>
</dbReference>
<dbReference type="NCBIfam" id="NF003828">
    <property type="entry name" value="PRK05416.1"/>
    <property type="match status" value="1"/>
</dbReference>
<gene>
    <name evidence="7" type="primary">rapZ</name>
    <name evidence="7" type="ORF">FL622_02585</name>
</gene>
<dbReference type="Pfam" id="PF22740">
    <property type="entry name" value="PapZ_C"/>
    <property type="match status" value="1"/>
</dbReference>
<feature type="binding site" evidence="4">
    <location>
        <begin position="21"/>
        <end position="28"/>
    </location>
    <ligand>
        <name>ATP</name>
        <dbReference type="ChEBI" id="CHEBI:30616"/>
    </ligand>
</feature>
<dbReference type="SUPFAM" id="SSF52540">
    <property type="entry name" value="P-loop containing nucleoside triphosphate hydrolases"/>
    <property type="match status" value="1"/>
</dbReference>
<sequence>MPIPSLEIILSSRKRVIIITGLSGSGKSSAARALEDEGFFVVDNLPLALLPEFLGLVEQGVRFTSEVAVVIDIRNRGFLAGFEATLEEVRQAGYELEIFFFDASDEALIRRYSETRRRHPLALREGVAEGIRQERLLLAELRGQATAIIDSSRLTPHQLRDVVVRRVRGAGEALPLVVHLQSFGFRYGLPAESDLVMDVRFLPNPHFVPELQPLTGLDSRVRDYVLAHPETREFLERFEALFTFLLPQYRREGKSYLTVSIGCTGGQHRSVTIVETLRASFAEADVTLDVVHRDINKGQK</sequence>
<evidence type="ECO:0000313" key="8">
    <source>
        <dbReference type="Proteomes" id="UP000317155"/>
    </source>
</evidence>
<dbReference type="PANTHER" id="PTHR30448">
    <property type="entry name" value="RNASE ADAPTER PROTEIN RAPZ"/>
    <property type="match status" value="1"/>
</dbReference>
<feature type="binding site" evidence="4">
    <location>
        <begin position="72"/>
        <end position="75"/>
    </location>
    <ligand>
        <name>GTP</name>
        <dbReference type="ChEBI" id="CHEBI:37565"/>
    </ligand>
</feature>
<evidence type="ECO:0000256" key="2">
    <source>
        <dbReference type="ARBA" id="ARBA00022840"/>
    </source>
</evidence>
<protein>
    <submittedName>
        <fullName evidence="7">RNase adapter RapZ</fullName>
    </submittedName>
</protein>
<comment type="caution">
    <text evidence="7">The sequence shown here is derived from an EMBL/GenBank/DDBJ whole genome shotgun (WGS) entry which is preliminary data.</text>
</comment>
<feature type="domain" description="RapZ C-terminal" evidence="6">
    <location>
        <begin position="177"/>
        <end position="295"/>
    </location>
</feature>
<dbReference type="GO" id="GO:0005525">
    <property type="term" value="F:GTP binding"/>
    <property type="evidence" value="ECO:0007669"/>
    <property type="project" value="UniProtKB-UniRule"/>
</dbReference>
<name>A0A550JLJ2_9BACT</name>
<feature type="domain" description="RapZ-like N-terminal" evidence="5">
    <location>
        <begin position="16"/>
        <end position="169"/>
    </location>
</feature>
<dbReference type="InterPro" id="IPR005337">
    <property type="entry name" value="RapZ-like"/>
</dbReference>
<dbReference type="Gene3D" id="3.40.50.300">
    <property type="entry name" value="P-loop containing nucleotide triphosphate hydrolases"/>
    <property type="match status" value="1"/>
</dbReference>
<dbReference type="Proteomes" id="UP000317155">
    <property type="component" value="Unassembled WGS sequence"/>
</dbReference>
<evidence type="ECO:0000259" key="5">
    <source>
        <dbReference type="Pfam" id="PF03668"/>
    </source>
</evidence>
<dbReference type="GO" id="GO:0005524">
    <property type="term" value="F:ATP binding"/>
    <property type="evidence" value="ECO:0007669"/>
    <property type="project" value="UniProtKB-UniRule"/>
</dbReference>
<accession>A0A550JLJ2</accession>
<reference evidence="7 8" key="1">
    <citation type="submission" date="2019-07" db="EMBL/GenBank/DDBJ databases">
        <title>Insights of Desulfuromonas acetexigens electromicrobiology.</title>
        <authorList>
            <person name="Katuri K."/>
            <person name="Sapireddy V."/>
            <person name="Shaw D.R."/>
            <person name="Saikaly P."/>
        </authorList>
    </citation>
    <scope>NUCLEOTIDE SEQUENCE [LARGE SCALE GENOMIC DNA]</scope>
    <source>
        <strain evidence="7 8">2873</strain>
    </source>
</reference>
<keyword evidence="8" id="KW-1185">Reference proteome</keyword>
<dbReference type="HAMAP" id="MF_00636">
    <property type="entry name" value="RapZ_like"/>
    <property type="match status" value="1"/>
</dbReference>
<dbReference type="PIRSF" id="PIRSF005052">
    <property type="entry name" value="P-loopkin"/>
    <property type="match status" value="1"/>
</dbReference>
<evidence type="ECO:0000256" key="4">
    <source>
        <dbReference type="HAMAP-Rule" id="MF_00636"/>
    </source>
</evidence>